<evidence type="ECO:0000256" key="2">
    <source>
        <dbReference type="ARBA" id="ARBA00006966"/>
    </source>
</evidence>
<protein>
    <submittedName>
        <fullName evidence="7">Unannotated protein</fullName>
    </submittedName>
</protein>
<dbReference type="InterPro" id="IPR015424">
    <property type="entry name" value="PyrdxlP-dep_Trfase"/>
</dbReference>
<reference evidence="7" key="1">
    <citation type="submission" date="2020-05" db="EMBL/GenBank/DDBJ databases">
        <authorList>
            <person name="Chiriac C."/>
            <person name="Salcher M."/>
            <person name="Ghai R."/>
            <person name="Kavagutti S V."/>
        </authorList>
    </citation>
    <scope>NUCLEOTIDE SEQUENCE</scope>
</reference>
<name>A0A6J7QP07_9ZZZZ</name>
<proteinExistence type="inferred from homology"/>
<evidence type="ECO:0000256" key="3">
    <source>
        <dbReference type="ARBA" id="ARBA00022898"/>
    </source>
</evidence>
<feature type="domain" description="Aromatic amino acid beta-eliminating lyase/threonine aldolase" evidence="4">
    <location>
        <begin position="6"/>
        <end position="293"/>
    </location>
</feature>
<evidence type="ECO:0000256" key="1">
    <source>
        <dbReference type="ARBA" id="ARBA00001933"/>
    </source>
</evidence>
<accession>A0A6J7QP07</accession>
<evidence type="ECO:0000313" key="7">
    <source>
        <dbReference type="EMBL" id="CAB5018721.1"/>
    </source>
</evidence>
<sequence length="347" mass="36517">MTTSSFASDNNAGIHPEVMASIIAADAGDSPSYGDDLVTAAAVRLLRREFGPQAEVFLTFNGTGANVVGLQAMVRSFEAVVCAETAHINVDECGAPEKLAGIKLIDVATPDGKLTPALIESAIRGAGDQHHVQVKVVSITQSSELGTVYSLDEIRDITSWSHAHGLLVHLDGARLANAASSLGVDLGELGSSAGIDMMSFGGTKNGAMGAEAVIALRPELASSLPFIRKQSMQLASKMRYVSAQFVALLTDELWRRNASHANAMALRLSSGLAGAQGVTITHEVAANAVFAIIDPSATRVLQAEFPFYVWDEATGQVRWMTSWSSKESDVDTFASRIRAVAASVTDG</sequence>
<comment type="cofactor">
    <cofactor evidence="1">
        <name>pyridoxal 5'-phosphate</name>
        <dbReference type="ChEBI" id="CHEBI:597326"/>
    </cofactor>
</comment>
<dbReference type="GO" id="GO:0016829">
    <property type="term" value="F:lyase activity"/>
    <property type="evidence" value="ECO:0007669"/>
    <property type="project" value="InterPro"/>
</dbReference>
<dbReference type="Gene3D" id="3.40.640.10">
    <property type="entry name" value="Type I PLP-dependent aspartate aminotransferase-like (Major domain)"/>
    <property type="match status" value="1"/>
</dbReference>
<dbReference type="InterPro" id="IPR015421">
    <property type="entry name" value="PyrdxlP-dep_Trfase_major"/>
</dbReference>
<dbReference type="InterPro" id="IPR015422">
    <property type="entry name" value="PyrdxlP-dep_Trfase_small"/>
</dbReference>
<dbReference type="InterPro" id="IPR001597">
    <property type="entry name" value="ArAA_b-elim_lyase/Thr_aldolase"/>
</dbReference>
<evidence type="ECO:0000313" key="6">
    <source>
        <dbReference type="EMBL" id="CAB4951311.1"/>
    </source>
</evidence>
<dbReference type="EMBL" id="CAFBND010000080">
    <property type="protein sequence ID" value="CAB4951311.1"/>
    <property type="molecule type" value="Genomic_DNA"/>
</dbReference>
<dbReference type="AlphaFoldDB" id="A0A6J7QP07"/>
<evidence type="ECO:0000259" key="4">
    <source>
        <dbReference type="Pfam" id="PF01212"/>
    </source>
</evidence>
<dbReference type="GO" id="GO:0006520">
    <property type="term" value="P:amino acid metabolic process"/>
    <property type="evidence" value="ECO:0007669"/>
    <property type="project" value="InterPro"/>
</dbReference>
<organism evidence="7">
    <name type="scientific">freshwater metagenome</name>
    <dbReference type="NCBI Taxonomy" id="449393"/>
    <lineage>
        <taxon>unclassified sequences</taxon>
        <taxon>metagenomes</taxon>
        <taxon>ecological metagenomes</taxon>
    </lineage>
</organism>
<dbReference type="Pfam" id="PF01212">
    <property type="entry name" value="Beta_elim_lyase"/>
    <property type="match status" value="1"/>
</dbReference>
<comment type="similarity">
    <text evidence="2">Belongs to the threonine aldolase family.</text>
</comment>
<dbReference type="EMBL" id="CAFBPU010000002">
    <property type="protein sequence ID" value="CAB5018721.1"/>
    <property type="molecule type" value="Genomic_DNA"/>
</dbReference>
<evidence type="ECO:0000313" key="5">
    <source>
        <dbReference type="EMBL" id="CAB4848518.1"/>
    </source>
</evidence>
<dbReference type="EMBL" id="CAFBIZ010000060">
    <property type="protein sequence ID" value="CAB4848518.1"/>
    <property type="molecule type" value="Genomic_DNA"/>
</dbReference>
<dbReference type="PANTHER" id="PTHR48097">
    <property type="entry name" value="L-THREONINE ALDOLASE-RELATED"/>
    <property type="match status" value="1"/>
</dbReference>
<dbReference type="PANTHER" id="PTHR48097:SF5">
    <property type="entry name" value="LOW SPECIFICITY L-THREONINE ALDOLASE"/>
    <property type="match status" value="1"/>
</dbReference>
<gene>
    <name evidence="5" type="ORF">UFOPK3268_00621</name>
    <name evidence="6" type="ORF">UFOPK3752_01676</name>
    <name evidence="7" type="ORF">UFOPK4150_00103</name>
</gene>
<dbReference type="SUPFAM" id="SSF53383">
    <property type="entry name" value="PLP-dependent transferases"/>
    <property type="match status" value="1"/>
</dbReference>
<dbReference type="Gene3D" id="3.90.1150.10">
    <property type="entry name" value="Aspartate Aminotransferase, domain 1"/>
    <property type="match status" value="1"/>
</dbReference>
<keyword evidence="3" id="KW-0663">Pyridoxal phosphate</keyword>